<name>A0A4U7ARX1_9PEZI</name>
<comment type="caution">
    <text evidence="1">The sequence shown here is derived from an EMBL/GenBank/DDBJ whole genome shotgun (WGS) entry which is preliminary data.</text>
</comment>
<dbReference type="Proteomes" id="UP000308133">
    <property type="component" value="Unassembled WGS sequence"/>
</dbReference>
<organism evidence="1 2">
    <name type="scientific">Elsinoe australis</name>
    <dbReference type="NCBI Taxonomy" id="40998"/>
    <lineage>
        <taxon>Eukaryota</taxon>
        <taxon>Fungi</taxon>
        <taxon>Dikarya</taxon>
        <taxon>Ascomycota</taxon>
        <taxon>Pezizomycotina</taxon>
        <taxon>Dothideomycetes</taxon>
        <taxon>Dothideomycetidae</taxon>
        <taxon>Myriangiales</taxon>
        <taxon>Elsinoaceae</taxon>
        <taxon>Elsinoe</taxon>
    </lineage>
</organism>
<dbReference type="AlphaFoldDB" id="A0A4U7ARX1"/>
<evidence type="ECO:0000313" key="1">
    <source>
        <dbReference type="EMBL" id="TKX21023.1"/>
    </source>
</evidence>
<proteinExistence type="predicted"/>
<protein>
    <submittedName>
        <fullName evidence="1">Uncharacterized protein</fullName>
    </submittedName>
</protein>
<dbReference type="EMBL" id="PTQR01000082">
    <property type="protein sequence ID" value="TKX21023.1"/>
    <property type="molecule type" value="Genomic_DNA"/>
</dbReference>
<reference evidence="1 2" key="1">
    <citation type="submission" date="2018-02" db="EMBL/GenBank/DDBJ databases">
        <title>Draft genome sequences of Elsinoe sp., causing black scab on jojoba.</title>
        <authorList>
            <person name="Stodart B."/>
            <person name="Jeffress S."/>
            <person name="Ash G."/>
            <person name="Arun Chinnappa K."/>
        </authorList>
    </citation>
    <scope>NUCLEOTIDE SEQUENCE [LARGE SCALE GENOMIC DNA]</scope>
    <source>
        <strain evidence="1 2">Hillstone_2</strain>
    </source>
</reference>
<sequence>MATITLPTTALNGGITTRTSLNVTALACGLIAAATAERQRRKAIAMPLWLRCRDLSTITGTGTLKAPKLDAAQKFW</sequence>
<accession>A0A4U7ARX1</accession>
<evidence type="ECO:0000313" key="2">
    <source>
        <dbReference type="Proteomes" id="UP000308133"/>
    </source>
</evidence>
<gene>
    <name evidence="1" type="ORF">C1H76_6563</name>
</gene>